<reference evidence="2 3" key="1">
    <citation type="submission" date="2011-04" db="EMBL/GenBank/DDBJ databases">
        <title>The Genome Sequence of Dysgonomonas mossii DSM 22836.</title>
        <authorList>
            <consortium name="The Broad Institute Genome Sequencing Platform"/>
            <person name="Earl A."/>
            <person name="Ward D."/>
            <person name="Feldgarden M."/>
            <person name="Gevers D."/>
            <person name="Pudlo N."/>
            <person name="Martens E."/>
            <person name="Allen-Vercoe E."/>
            <person name="Young S.K."/>
            <person name="Zeng Q."/>
            <person name="Gargeya S."/>
            <person name="Fitzgerald M."/>
            <person name="Haas B."/>
            <person name="Abouelleil A."/>
            <person name="Alvarado L."/>
            <person name="Arachchi H.M."/>
            <person name="Berlin A."/>
            <person name="Brown A."/>
            <person name="Chapman S.B."/>
            <person name="Chen Z."/>
            <person name="Dunbar C."/>
            <person name="Freedman E."/>
            <person name="Gearin G."/>
            <person name="Gellesch M."/>
            <person name="Goldberg J."/>
            <person name="Griggs A."/>
            <person name="Gujja S."/>
            <person name="Heiman D."/>
            <person name="Howarth C."/>
            <person name="Larson L."/>
            <person name="Lui A."/>
            <person name="MacDonald P.J.P."/>
            <person name="Mehta T."/>
            <person name="Montmayeur A."/>
            <person name="Murphy C."/>
            <person name="Neiman D."/>
            <person name="Pearson M."/>
            <person name="Priest M."/>
            <person name="Roberts A."/>
            <person name="Saif S."/>
            <person name="Shea T."/>
            <person name="Shenoy N."/>
            <person name="Sisk P."/>
            <person name="Stolte C."/>
            <person name="Sykes S."/>
            <person name="Yandava C."/>
            <person name="Wortman J."/>
            <person name="Nusbaum C."/>
            <person name="Birren B."/>
        </authorList>
    </citation>
    <scope>NUCLEOTIDE SEQUENCE [LARGE SCALE GENOMIC DNA]</scope>
    <source>
        <strain evidence="2 3">DSM 22836</strain>
    </source>
</reference>
<evidence type="ECO:0000313" key="3">
    <source>
        <dbReference type="Proteomes" id="UP000006420"/>
    </source>
</evidence>
<dbReference type="EMBL" id="ADLW01000001">
    <property type="protein sequence ID" value="EGK06691.1"/>
    <property type="molecule type" value="Genomic_DNA"/>
</dbReference>
<name>F8WW76_9BACT</name>
<feature type="compositionally biased region" description="Basic and acidic residues" evidence="1">
    <location>
        <begin position="1"/>
        <end position="15"/>
    </location>
</feature>
<dbReference type="RefSeq" id="WP_006841936.1">
    <property type="nucleotide sequence ID" value="NZ_AQWJ01000001.1"/>
</dbReference>
<sequence>MADLDHKKEKTEAGKESSGSHILSGDVLELPLHIAKKVVNALVENDDEVSAEGADNILDNVSEALTSVEETIGEHAEEIAESVVRVAGGVAEVLGDTIGDIEV</sequence>
<dbReference type="HOGENOM" id="CLU_2259321_0_0_10"/>
<evidence type="ECO:0000256" key="1">
    <source>
        <dbReference type="SAM" id="MobiDB-lite"/>
    </source>
</evidence>
<dbReference type="GeneID" id="78081247"/>
<proteinExistence type="predicted"/>
<protein>
    <submittedName>
        <fullName evidence="2">Uncharacterized protein</fullName>
    </submittedName>
</protein>
<dbReference type="AlphaFoldDB" id="F8WW76"/>
<keyword evidence="3" id="KW-1185">Reference proteome</keyword>
<feature type="region of interest" description="Disordered" evidence="1">
    <location>
        <begin position="1"/>
        <end position="21"/>
    </location>
</feature>
<gene>
    <name evidence="2" type="ORF">HMPREF9456_00565</name>
</gene>
<dbReference type="OrthoDB" id="9919279at2"/>
<comment type="caution">
    <text evidence="2">The sequence shown here is derived from an EMBL/GenBank/DDBJ whole genome shotgun (WGS) entry which is preliminary data.</text>
</comment>
<dbReference type="Proteomes" id="UP000006420">
    <property type="component" value="Unassembled WGS sequence"/>
</dbReference>
<organism evidence="2 3">
    <name type="scientific">Dysgonomonas mossii DSM 22836</name>
    <dbReference type="NCBI Taxonomy" id="742767"/>
    <lineage>
        <taxon>Bacteria</taxon>
        <taxon>Pseudomonadati</taxon>
        <taxon>Bacteroidota</taxon>
        <taxon>Bacteroidia</taxon>
        <taxon>Bacteroidales</taxon>
        <taxon>Dysgonomonadaceae</taxon>
        <taxon>Dysgonomonas</taxon>
    </lineage>
</organism>
<dbReference type="STRING" id="742767.HMPREF9456_00565"/>
<accession>F8WW76</accession>
<evidence type="ECO:0000313" key="2">
    <source>
        <dbReference type="EMBL" id="EGK06691.1"/>
    </source>
</evidence>